<reference evidence="3 4" key="1">
    <citation type="journal article" date="2011" name="Science">
        <title>The ecoresponsive genome of Daphnia pulex.</title>
        <authorList>
            <person name="Colbourne J.K."/>
            <person name="Pfrender M.E."/>
            <person name="Gilbert D."/>
            <person name="Thomas W.K."/>
            <person name="Tucker A."/>
            <person name="Oakley T.H."/>
            <person name="Tokishita S."/>
            <person name="Aerts A."/>
            <person name="Arnold G.J."/>
            <person name="Basu M.K."/>
            <person name="Bauer D.J."/>
            <person name="Caceres C.E."/>
            <person name="Carmel L."/>
            <person name="Casola C."/>
            <person name="Choi J.H."/>
            <person name="Detter J.C."/>
            <person name="Dong Q."/>
            <person name="Dusheyko S."/>
            <person name="Eads B.D."/>
            <person name="Frohlich T."/>
            <person name="Geiler-Samerotte K.A."/>
            <person name="Gerlach D."/>
            <person name="Hatcher P."/>
            <person name="Jogdeo S."/>
            <person name="Krijgsveld J."/>
            <person name="Kriventseva E.V."/>
            <person name="Kultz D."/>
            <person name="Laforsch C."/>
            <person name="Lindquist E."/>
            <person name="Lopez J."/>
            <person name="Manak J.R."/>
            <person name="Muller J."/>
            <person name="Pangilinan J."/>
            <person name="Patwardhan R.P."/>
            <person name="Pitluck S."/>
            <person name="Pritham E.J."/>
            <person name="Rechtsteiner A."/>
            <person name="Rho M."/>
            <person name="Rogozin I.B."/>
            <person name="Sakarya O."/>
            <person name="Salamov A."/>
            <person name="Schaack S."/>
            <person name="Shapiro H."/>
            <person name="Shiga Y."/>
            <person name="Skalitzky C."/>
            <person name="Smith Z."/>
            <person name="Souvorov A."/>
            <person name="Sung W."/>
            <person name="Tang Z."/>
            <person name="Tsuchiya D."/>
            <person name="Tu H."/>
            <person name="Vos H."/>
            <person name="Wang M."/>
            <person name="Wolf Y.I."/>
            <person name="Yamagata H."/>
            <person name="Yamada T."/>
            <person name="Ye Y."/>
            <person name="Shaw J.R."/>
            <person name="Andrews J."/>
            <person name="Crease T.J."/>
            <person name="Tang H."/>
            <person name="Lucas S.M."/>
            <person name="Robertson H.M."/>
            <person name="Bork P."/>
            <person name="Koonin E.V."/>
            <person name="Zdobnov E.M."/>
            <person name="Grigoriev I.V."/>
            <person name="Lynch M."/>
            <person name="Boore J.L."/>
        </authorList>
    </citation>
    <scope>NUCLEOTIDE SEQUENCE [LARGE SCALE GENOMIC DNA]</scope>
</reference>
<dbReference type="AlphaFoldDB" id="E9GKS2"/>
<feature type="transmembrane region" description="Helical" evidence="2">
    <location>
        <begin position="177"/>
        <end position="198"/>
    </location>
</feature>
<sequence>MKLFGNWFRFVAIATGAAHFIFAVASNSIATDKSPPDKDTSGKGRASYIWEKRVSPPYPYQQQQYHAYKTIVTPVQSSNKFAAERAQQHRIGAEHLKSDFRPTVTSQLPVVAISSGQRLLEREEISPKKSYGYSGGSSHDHHHGGGGQYYAAQPLPYYPATKEHSFGIGNFGFFKPLFLLLILPFFLLLFFVAVVFVVRIAAASSSTATAALSQQQQQQQDSNNNNNNANNDNNNNNNAIVLASSTGTFVITINATGRAHNNNFLDFLRSPAPLFNWHNSHHHTTPAPMALVNETWLLAGTPLCKV</sequence>
<dbReference type="KEGG" id="dpx:DAPPUDRAFT_244363"/>
<dbReference type="EMBL" id="GL732550">
    <property type="protein sequence ID" value="EFX79728.1"/>
    <property type="molecule type" value="Genomic_DNA"/>
</dbReference>
<organism evidence="3 4">
    <name type="scientific">Daphnia pulex</name>
    <name type="common">Water flea</name>
    <dbReference type="NCBI Taxonomy" id="6669"/>
    <lineage>
        <taxon>Eukaryota</taxon>
        <taxon>Metazoa</taxon>
        <taxon>Ecdysozoa</taxon>
        <taxon>Arthropoda</taxon>
        <taxon>Crustacea</taxon>
        <taxon>Branchiopoda</taxon>
        <taxon>Diplostraca</taxon>
        <taxon>Cladocera</taxon>
        <taxon>Anomopoda</taxon>
        <taxon>Daphniidae</taxon>
        <taxon>Daphnia</taxon>
    </lineage>
</organism>
<proteinExistence type="predicted"/>
<feature type="transmembrane region" description="Helical" evidence="2">
    <location>
        <begin position="6"/>
        <end position="25"/>
    </location>
</feature>
<accession>E9GKS2</accession>
<keyword evidence="4" id="KW-1185">Reference proteome</keyword>
<keyword evidence="2" id="KW-0812">Transmembrane</keyword>
<evidence type="ECO:0000313" key="3">
    <source>
        <dbReference type="EMBL" id="EFX79728.1"/>
    </source>
</evidence>
<name>E9GKS2_DAPPU</name>
<dbReference type="HOGENOM" id="CLU_909901_0_0_1"/>
<protein>
    <submittedName>
        <fullName evidence="3">Uncharacterized protein</fullName>
    </submittedName>
</protein>
<dbReference type="InParanoid" id="E9GKS2"/>
<keyword evidence="2" id="KW-1133">Transmembrane helix</keyword>
<feature type="region of interest" description="Disordered" evidence="1">
    <location>
        <begin position="213"/>
        <end position="237"/>
    </location>
</feature>
<evidence type="ECO:0000256" key="2">
    <source>
        <dbReference type="SAM" id="Phobius"/>
    </source>
</evidence>
<evidence type="ECO:0000256" key="1">
    <source>
        <dbReference type="SAM" id="MobiDB-lite"/>
    </source>
</evidence>
<dbReference type="Proteomes" id="UP000000305">
    <property type="component" value="Unassembled WGS sequence"/>
</dbReference>
<keyword evidence="2" id="KW-0472">Membrane</keyword>
<gene>
    <name evidence="3" type="ORF">DAPPUDRAFT_244363</name>
</gene>
<evidence type="ECO:0000313" key="4">
    <source>
        <dbReference type="Proteomes" id="UP000000305"/>
    </source>
</evidence>
<dbReference type="OrthoDB" id="6373944at2759"/>